<dbReference type="CDD" id="cd13999">
    <property type="entry name" value="STKc_MAP3K-like"/>
    <property type="match status" value="1"/>
</dbReference>
<evidence type="ECO:0000256" key="5">
    <source>
        <dbReference type="ARBA" id="ARBA00022679"/>
    </source>
</evidence>
<feature type="domain" description="Protein kinase" evidence="12">
    <location>
        <begin position="1374"/>
        <end position="1650"/>
    </location>
</feature>
<dbReference type="PROSITE" id="PS00108">
    <property type="entry name" value="PROTEIN_KINASE_ST"/>
    <property type="match status" value="1"/>
</dbReference>
<keyword evidence="14" id="KW-1185">Reference proteome</keyword>
<keyword evidence="9" id="KW-0927">Auxin signaling pathway</keyword>
<dbReference type="InterPro" id="IPR000270">
    <property type="entry name" value="PB1_dom"/>
</dbReference>
<keyword evidence="3" id="KW-0723">Serine/threonine-protein kinase</keyword>
<organism evidence="13 14">
    <name type="scientific">Physcomitrium patens</name>
    <name type="common">Spreading-leaved earth moss</name>
    <name type="synonym">Physcomitrella patens</name>
    <dbReference type="NCBI Taxonomy" id="3218"/>
    <lineage>
        <taxon>Eukaryota</taxon>
        <taxon>Viridiplantae</taxon>
        <taxon>Streptophyta</taxon>
        <taxon>Embryophyta</taxon>
        <taxon>Bryophyta</taxon>
        <taxon>Bryophytina</taxon>
        <taxon>Bryopsida</taxon>
        <taxon>Funariidae</taxon>
        <taxon>Funariales</taxon>
        <taxon>Funariaceae</taxon>
        <taxon>Physcomitrium</taxon>
    </lineage>
</organism>
<evidence type="ECO:0000313" key="14">
    <source>
        <dbReference type="Proteomes" id="UP000006727"/>
    </source>
</evidence>
<dbReference type="SUPFAM" id="SSF54277">
    <property type="entry name" value="CAD &amp; PB1 domains"/>
    <property type="match status" value="1"/>
</dbReference>
<dbReference type="PANTHER" id="PTHR23257:SF963">
    <property type="entry name" value="AT08303P"/>
    <property type="match status" value="1"/>
</dbReference>
<feature type="region of interest" description="Disordered" evidence="11">
    <location>
        <begin position="1"/>
        <end position="51"/>
    </location>
</feature>
<gene>
    <name evidence="13" type="primary">LOC112286350</name>
</gene>
<evidence type="ECO:0000256" key="2">
    <source>
        <dbReference type="ARBA" id="ARBA00022490"/>
    </source>
</evidence>
<keyword evidence="7" id="KW-0418">Kinase</keyword>
<dbReference type="EnsemblPlants" id="Pp3c9_25280V3.2">
    <property type="protein sequence ID" value="Pp3c9_25280V3.2"/>
    <property type="gene ID" value="Pp3c9_25280"/>
</dbReference>
<evidence type="ECO:0000256" key="7">
    <source>
        <dbReference type="ARBA" id="ARBA00022777"/>
    </source>
</evidence>
<evidence type="ECO:0000313" key="13">
    <source>
        <dbReference type="EnsemblPlants" id="Pp3c9_25280V3.8"/>
    </source>
</evidence>
<dbReference type="GeneID" id="112286350"/>
<dbReference type="PRINTS" id="PR00109">
    <property type="entry name" value="TYRKINASE"/>
</dbReference>
<dbReference type="FunFam" id="3.30.200.20:FF:000081">
    <property type="entry name" value="Octicosapeptide/phox/Bem1p domain kinase superfamily protein"/>
    <property type="match status" value="1"/>
</dbReference>
<dbReference type="RefSeq" id="XP_024383917.1">
    <property type="nucleotide sequence ID" value="XM_024528149.2"/>
</dbReference>
<feature type="binding site" evidence="10">
    <location>
        <position position="1401"/>
    </location>
    <ligand>
        <name>ATP</name>
        <dbReference type="ChEBI" id="CHEBI:30616"/>
    </ligand>
</feature>
<dbReference type="SMART" id="SM00666">
    <property type="entry name" value="PB1"/>
    <property type="match status" value="1"/>
</dbReference>
<dbReference type="Gene3D" id="1.10.510.10">
    <property type="entry name" value="Transferase(Phosphotransferase) domain 1"/>
    <property type="match status" value="1"/>
</dbReference>
<dbReference type="FunCoup" id="A0A7I4EPJ8">
    <property type="interactions" value="1238"/>
</dbReference>
<feature type="region of interest" description="Disordered" evidence="11">
    <location>
        <begin position="800"/>
        <end position="871"/>
    </location>
</feature>
<dbReference type="Proteomes" id="UP000006727">
    <property type="component" value="Chromosome 9"/>
</dbReference>
<dbReference type="CDD" id="cd06410">
    <property type="entry name" value="PB1_UP2"/>
    <property type="match status" value="1"/>
</dbReference>
<feature type="compositionally biased region" description="Basic and acidic residues" evidence="11">
    <location>
        <begin position="771"/>
        <end position="780"/>
    </location>
</feature>
<reference evidence="13" key="3">
    <citation type="submission" date="2020-12" db="UniProtKB">
        <authorList>
            <consortium name="EnsemblPlants"/>
        </authorList>
    </citation>
    <scope>IDENTIFICATION</scope>
</reference>
<keyword evidence="8 10" id="KW-0067">ATP-binding</keyword>
<keyword evidence="6 10" id="KW-0547">Nucleotide-binding</keyword>
<feature type="compositionally biased region" description="Polar residues" evidence="11">
    <location>
        <begin position="1028"/>
        <end position="1063"/>
    </location>
</feature>
<dbReference type="KEGG" id="ppp:112286350"/>
<evidence type="ECO:0000256" key="4">
    <source>
        <dbReference type="ARBA" id="ARBA00022553"/>
    </source>
</evidence>
<dbReference type="InterPro" id="IPR001245">
    <property type="entry name" value="Ser-Thr/Tyr_kinase_cat_dom"/>
</dbReference>
<dbReference type="GO" id="GO:0007165">
    <property type="term" value="P:signal transduction"/>
    <property type="evidence" value="ECO:0000318"/>
    <property type="project" value="GO_Central"/>
</dbReference>
<accession>A0A7I4EPJ8</accession>
<dbReference type="EnsemblPlants" id="Pp3c9_25280V3.7">
    <property type="protein sequence ID" value="Pp3c9_25280V3.7"/>
    <property type="gene ID" value="Pp3c9_25280"/>
</dbReference>
<feature type="region of interest" description="Disordered" evidence="11">
    <location>
        <begin position="744"/>
        <end position="787"/>
    </location>
</feature>
<feature type="region of interest" description="Disordered" evidence="11">
    <location>
        <begin position="1325"/>
        <end position="1359"/>
    </location>
</feature>
<dbReference type="EnsemblPlants" id="Pp3c9_25280V3.8">
    <property type="protein sequence ID" value="Pp3c9_25280V3.8"/>
    <property type="gene ID" value="Pp3c9_25280"/>
</dbReference>
<dbReference type="InterPro" id="IPR000719">
    <property type="entry name" value="Prot_kinase_dom"/>
</dbReference>
<dbReference type="Pfam" id="PF07714">
    <property type="entry name" value="PK_Tyr_Ser-Thr"/>
    <property type="match status" value="1"/>
</dbReference>
<keyword evidence="5" id="KW-0808">Transferase</keyword>
<comment type="subcellular location">
    <subcellularLocation>
        <location evidence="1">Cytoplasm</location>
    </subcellularLocation>
</comment>
<dbReference type="Gramene" id="Pp3c9_25280V3.2">
    <property type="protein sequence ID" value="Pp3c9_25280V3.2"/>
    <property type="gene ID" value="Pp3c9_25280"/>
</dbReference>
<feature type="region of interest" description="Disordered" evidence="11">
    <location>
        <begin position="480"/>
        <end position="528"/>
    </location>
</feature>
<dbReference type="Pfam" id="PF00564">
    <property type="entry name" value="PB1"/>
    <property type="match status" value="1"/>
</dbReference>
<name>A0A7I4EPJ8_PHYPA</name>
<dbReference type="Gene3D" id="3.30.200.20">
    <property type="entry name" value="Phosphorylase Kinase, domain 1"/>
    <property type="match status" value="1"/>
</dbReference>
<feature type="region of interest" description="Disordered" evidence="11">
    <location>
        <begin position="662"/>
        <end position="696"/>
    </location>
</feature>
<feature type="compositionally biased region" description="Basic and acidic residues" evidence="11">
    <location>
        <begin position="813"/>
        <end position="834"/>
    </location>
</feature>
<dbReference type="Gramene" id="Pp3c9_25280V3.7">
    <property type="protein sequence ID" value="Pp3c9_25280V3.7"/>
    <property type="gene ID" value="Pp3c9_25280"/>
</dbReference>
<dbReference type="SUPFAM" id="SSF56112">
    <property type="entry name" value="Protein kinase-like (PK-like)"/>
    <property type="match status" value="1"/>
</dbReference>
<feature type="compositionally biased region" description="Low complexity" evidence="11">
    <location>
        <begin position="501"/>
        <end position="519"/>
    </location>
</feature>
<dbReference type="Gramene" id="Pp3c9_25280V3.8">
    <property type="protein sequence ID" value="Pp3c9_25280V3.8"/>
    <property type="gene ID" value="Pp3c9_25280"/>
</dbReference>
<dbReference type="PROSITE" id="PS00107">
    <property type="entry name" value="PROTEIN_KINASE_ATP"/>
    <property type="match status" value="1"/>
</dbReference>
<dbReference type="FunFam" id="1.10.510.10:FF:000142">
    <property type="entry name" value="Octicosapeptide/phox/Bem1p domain kinase superfamily protein"/>
    <property type="match status" value="1"/>
</dbReference>
<keyword evidence="4" id="KW-0597">Phosphoprotein</keyword>
<dbReference type="PROSITE" id="PS50011">
    <property type="entry name" value="PROTEIN_KINASE_DOM"/>
    <property type="match status" value="1"/>
</dbReference>
<evidence type="ECO:0000256" key="6">
    <source>
        <dbReference type="ARBA" id="ARBA00022741"/>
    </source>
</evidence>
<dbReference type="EMBL" id="ABEU02000009">
    <property type="status" value="NOT_ANNOTATED_CDS"/>
    <property type="molecule type" value="Genomic_DNA"/>
</dbReference>
<dbReference type="EnsemblPlants" id="Pp3c9_25280V3.10">
    <property type="protein sequence ID" value="Pp3c9_25280V3.10"/>
    <property type="gene ID" value="Pp3c9_25280"/>
</dbReference>
<dbReference type="GO" id="GO:0004674">
    <property type="term" value="F:protein serine/threonine kinase activity"/>
    <property type="evidence" value="ECO:0007669"/>
    <property type="project" value="UniProtKB-KW"/>
</dbReference>
<dbReference type="GO" id="GO:0010928">
    <property type="term" value="P:regulation of auxin mediated signaling pathway"/>
    <property type="evidence" value="ECO:0007669"/>
    <property type="project" value="UniProtKB-ARBA"/>
</dbReference>
<dbReference type="OrthoDB" id="4062651at2759"/>
<protein>
    <recommendedName>
        <fullName evidence="12">Protein kinase domain-containing protein</fullName>
    </recommendedName>
</protein>
<evidence type="ECO:0000259" key="12">
    <source>
        <dbReference type="PROSITE" id="PS50011"/>
    </source>
</evidence>
<evidence type="ECO:0000256" key="10">
    <source>
        <dbReference type="PROSITE-ProRule" id="PRU10141"/>
    </source>
</evidence>
<keyword evidence="2" id="KW-0963">Cytoplasm</keyword>
<evidence type="ECO:0000256" key="11">
    <source>
        <dbReference type="SAM" id="MobiDB-lite"/>
    </source>
</evidence>
<proteinExistence type="predicted"/>
<evidence type="ECO:0000256" key="1">
    <source>
        <dbReference type="ARBA" id="ARBA00004496"/>
    </source>
</evidence>
<dbReference type="InterPro" id="IPR011009">
    <property type="entry name" value="Kinase-like_dom_sf"/>
</dbReference>
<sequence length="1650" mass="180785">MIVPMARQVGVNSQTGGHLQEHSGDRALRPSPMDQSVKESLHNGPSSRRHSVLAWQPGAEEGSPSSMESIAVGDLVYPSTEGSIPTFQKLRGAGAHLTDMSPFSEDEDALDLTQDGSPMSHSRRRKHAGYPQAHLNVLTNFNDAVTPDELSTHSEEYSFHRVKLLCSYGGKILPRPTDNQLRYVGGETRLITVSRDISYHELVLKMGELFSHFHTIKYKLPEEDLDALVSVSSNEDLANMMEEYDRLQASEASPRLRIFLFSDMDHDSVHLNESLGDQRNTEQRYVDAVNGVSEIGSRKHSGDGGSLAVAPVVLDSLIDVGGDPWSFNRPQDSVPVALLAPQISQDVASLIHHVPVALPVSSIPPASAPSSAPSSPPLLPRVLKQAGLIPEMRLPFHPDQHPNMSGHQYNVVQVDGNVLETENYGGNLVTGTNVHEHVYNTLDMHRGSESPRMIQHEGDFLGGQQELAARDDLRRLPEVRMPRVPSHGKLTRLSEQHSEATSSTRQRHSYQQTQQSQQQGGWPPHLFEDQSHLYGRRVEYMQPTSDVMVQPIAPMQQQQQQQPHFRVPFQNVLSASPIDQPIYRPVEHHSQVQGEEVFAPFMHRSVSATVCNTVGPLGSTAVSSYNVGAGSAPSSPRFHPPNMQPQSQLQQVLRTYGAPNHVEQSQQHNLRHHTHSDGTTRLRPATSPPRYRDHLGQSDDRLLRPLQQPVNLNSDAIQQEFFLYDDHTNGHGQYAEGVTRGQVPQYLGHNPFQDGPSGFSESNYSEIQDGGDGRRQRERIPQQSYQSSHFNAREDFQDHNIPSAEPLTAPSRFQDKPKDWVVQQRGRDVEEIRTWRSGRARTGQNEHGNDGGGADLEAPREGFFHSPEDSDDLLAMSDSYLHKNGEIVESLGASNQHSRGTVSQSHALTTHPSALGQSAVDLPQVPSFAGRKNEPGFFAESLPRSVEVLPVLEDKPAVTEASHLHSETSFNQLASQKDTDDKAAVGAYNSLVSHLSGTSSTRLGNAEPTNPAELRWRGLNDANESRVESSLQTRDGTNNQDCFQRSSGSGITQGRQSGHSSGTRMDVSDEVALQRSHTNSIIAQGNGTLAKEEIGSSTYSFHNLVLTNGMSPPTAQLSVSTAQAQVMQPVTTRVTSFTIPPLSIKVSTELSIPTIPSVSANTSASVGTSITEQEATSMGSLLFKPGPIIPRISETDISGLIGQNADLGRKDNKLFTSQLSAAGHLAEDMASSVLVSSTREMIVPLPSTNNLRAEDKGNWLPYSQDSTAVIPSNLCHAPTFGASNWDAVQNLNDVSAEDDDDPTGTPDIIIQDKDLDFHSPAIAEEEPTIEEPAAEAAASNHEDLKKGSSNSGTAEDAEAEAIRSGLQTILNADLEEMRELGSGTFGTVYHGKWRGTDVAIKRIKASCFAGRPAERDRLIADFWREACTLSQLHHPNVVAFYGVVRDGPGGTLATVTEFMVNGSLKQVLQKKDRTIDRRKRLLIAMDAAFGMEYLHSKNIVHFDLKCDNLLVNMRDPHRPICKVGDLGLSKVKHQTMVSGGVRGTLPWMAPELLNGSSTLVTEKVDVFSFGIVMWELLTGEEPYANMHYGAIIGGIVNNTLRPAIPTWCDPLWKSLMERCWSAETASRPSFSEVASELRVMAAALQPKSHA</sequence>
<evidence type="ECO:0000256" key="8">
    <source>
        <dbReference type="ARBA" id="ARBA00022840"/>
    </source>
</evidence>
<dbReference type="Gene3D" id="3.10.20.90">
    <property type="entry name" value="Phosphatidylinositol 3-kinase Catalytic Subunit, Chain A, domain 1"/>
    <property type="match status" value="1"/>
</dbReference>
<evidence type="ECO:0000256" key="9">
    <source>
        <dbReference type="ARBA" id="ARBA00023294"/>
    </source>
</evidence>
<evidence type="ECO:0000256" key="3">
    <source>
        <dbReference type="ARBA" id="ARBA00022527"/>
    </source>
</evidence>
<dbReference type="GO" id="GO:0005737">
    <property type="term" value="C:cytoplasm"/>
    <property type="evidence" value="ECO:0000318"/>
    <property type="project" value="GO_Central"/>
</dbReference>
<reference evidence="13 14" key="1">
    <citation type="journal article" date="2008" name="Science">
        <title>The Physcomitrella genome reveals evolutionary insights into the conquest of land by plants.</title>
        <authorList>
            <person name="Rensing S."/>
            <person name="Lang D."/>
            <person name="Zimmer A."/>
            <person name="Terry A."/>
            <person name="Salamov A."/>
            <person name="Shapiro H."/>
            <person name="Nishiyama T."/>
            <person name="Perroud P.-F."/>
            <person name="Lindquist E."/>
            <person name="Kamisugi Y."/>
            <person name="Tanahashi T."/>
            <person name="Sakakibara K."/>
            <person name="Fujita T."/>
            <person name="Oishi K."/>
            <person name="Shin-I T."/>
            <person name="Kuroki Y."/>
            <person name="Toyoda A."/>
            <person name="Suzuki Y."/>
            <person name="Hashimoto A."/>
            <person name="Yamaguchi K."/>
            <person name="Sugano A."/>
            <person name="Kohara Y."/>
            <person name="Fujiyama A."/>
            <person name="Anterola A."/>
            <person name="Aoki S."/>
            <person name="Ashton N."/>
            <person name="Barbazuk W.B."/>
            <person name="Barker E."/>
            <person name="Bennetzen J."/>
            <person name="Bezanilla M."/>
            <person name="Blankenship R."/>
            <person name="Cho S.H."/>
            <person name="Dutcher S."/>
            <person name="Estelle M."/>
            <person name="Fawcett J.A."/>
            <person name="Gundlach H."/>
            <person name="Hanada K."/>
            <person name="Heyl A."/>
            <person name="Hicks K.A."/>
            <person name="Hugh J."/>
            <person name="Lohr M."/>
            <person name="Mayer K."/>
            <person name="Melkozernov A."/>
            <person name="Murata T."/>
            <person name="Nelson D."/>
            <person name="Pils B."/>
            <person name="Prigge M."/>
            <person name="Reiss B."/>
            <person name="Renner T."/>
            <person name="Rombauts S."/>
            <person name="Rushton P."/>
            <person name="Sanderfoot A."/>
            <person name="Schween G."/>
            <person name="Shiu S.-H."/>
            <person name="Stueber K."/>
            <person name="Theodoulou F.L."/>
            <person name="Tu H."/>
            <person name="Van de Peer Y."/>
            <person name="Verrier P.J."/>
            <person name="Waters E."/>
            <person name="Wood A."/>
            <person name="Yang L."/>
            <person name="Cove D."/>
            <person name="Cuming A."/>
            <person name="Hasebe M."/>
            <person name="Lucas S."/>
            <person name="Mishler D.B."/>
            <person name="Reski R."/>
            <person name="Grigoriev I."/>
            <person name="Quatrano R.S."/>
            <person name="Boore J.L."/>
        </authorList>
    </citation>
    <scope>NUCLEOTIDE SEQUENCE [LARGE SCALE GENOMIC DNA]</scope>
    <source>
        <strain evidence="13 14">cv. Gransden 2004</strain>
    </source>
</reference>
<reference evidence="13 14" key="2">
    <citation type="journal article" date="2018" name="Plant J.">
        <title>The Physcomitrella patens chromosome-scale assembly reveals moss genome structure and evolution.</title>
        <authorList>
            <person name="Lang D."/>
            <person name="Ullrich K.K."/>
            <person name="Murat F."/>
            <person name="Fuchs J."/>
            <person name="Jenkins J."/>
            <person name="Haas F.B."/>
            <person name="Piednoel M."/>
            <person name="Gundlach H."/>
            <person name="Van Bel M."/>
            <person name="Meyberg R."/>
            <person name="Vives C."/>
            <person name="Morata J."/>
            <person name="Symeonidi A."/>
            <person name="Hiss M."/>
            <person name="Muchero W."/>
            <person name="Kamisugi Y."/>
            <person name="Saleh O."/>
            <person name="Blanc G."/>
            <person name="Decker E.L."/>
            <person name="van Gessel N."/>
            <person name="Grimwood J."/>
            <person name="Hayes R.D."/>
            <person name="Graham S.W."/>
            <person name="Gunter L.E."/>
            <person name="McDaniel S.F."/>
            <person name="Hoernstein S.N.W."/>
            <person name="Larsson A."/>
            <person name="Li F.W."/>
            <person name="Perroud P.F."/>
            <person name="Phillips J."/>
            <person name="Ranjan P."/>
            <person name="Rokshar D.S."/>
            <person name="Rothfels C.J."/>
            <person name="Schneider L."/>
            <person name="Shu S."/>
            <person name="Stevenson D.W."/>
            <person name="Thummler F."/>
            <person name="Tillich M."/>
            <person name="Villarreal Aguilar J.C."/>
            <person name="Widiez T."/>
            <person name="Wong G.K."/>
            <person name="Wymore A."/>
            <person name="Zhang Y."/>
            <person name="Zimmer A.D."/>
            <person name="Quatrano R.S."/>
            <person name="Mayer K.F.X."/>
            <person name="Goodstein D."/>
            <person name="Casacuberta J.M."/>
            <person name="Vandepoele K."/>
            <person name="Reski R."/>
            <person name="Cuming A.C."/>
            <person name="Tuskan G.A."/>
            <person name="Maumus F."/>
            <person name="Salse J."/>
            <person name="Schmutz J."/>
            <person name="Rensing S.A."/>
        </authorList>
    </citation>
    <scope>NUCLEOTIDE SEQUENCE [LARGE SCALE GENOMIC DNA]</scope>
    <source>
        <strain evidence="13 14">cv. Gransden 2004</strain>
    </source>
</reference>
<dbReference type="GO" id="GO:0004672">
    <property type="term" value="F:protein kinase activity"/>
    <property type="evidence" value="ECO:0000318"/>
    <property type="project" value="GO_Central"/>
</dbReference>
<dbReference type="Gramene" id="Pp3c9_25280V3.10">
    <property type="protein sequence ID" value="Pp3c9_25280V3.10"/>
    <property type="gene ID" value="Pp3c9_25280"/>
</dbReference>
<dbReference type="SMART" id="SM00220">
    <property type="entry name" value="S_TKc"/>
    <property type="match status" value="1"/>
</dbReference>
<dbReference type="GO" id="GO:0005524">
    <property type="term" value="F:ATP binding"/>
    <property type="evidence" value="ECO:0007669"/>
    <property type="project" value="UniProtKB-UniRule"/>
</dbReference>
<dbReference type="InterPro" id="IPR008271">
    <property type="entry name" value="Ser/Thr_kinase_AS"/>
</dbReference>
<feature type="compositionally biased region" description="Basic and acidic residues" evidence="11">
    <location>
        <begin position="19"/>
        <end position="28"/>
    </location>
</feature>
<dbReference type="InterPro" id="IPR050167">
    <property type="entry name" value="Ser_Thr_protein_kinase"/>
</dbReference>
<dbReference type="InterPro" id="IPR017441">
    <property type="entry name" value="Protein_kinase_ATP_BS"/>
</dbReference>
<feature type="compositionally biased region" description="Basic and acidic residues" evidence="11">
    <location>
        <begin position="857"/>
        <end position="868"/>
    </location>
</feature>
<dbReference type="GO" id="GO:0009734">
    <property type="term" value="P:auxin-activated signaling pathway"/>
    <property type="evidence" value="ECO:0007669"/>
    <property type="project" value="UniProtKB-KW"/>
</dbReference>
<feature type="region of interest" description="Disordered" evidence="11">
    <location>
        <begin position="1023"/>
        <end position="1064"/>
    </location>
</feature>
<dbReference type="FunFam" id="3.10.20.90:FF:000058">
    <property type="entry name" value="Octicosapeptide/phox/Bem1p domain kinase superfamily protein"/>
    <property type="match status" value="1"/>
</dbReference>
<dbReference type="PANTHER" id="PTHR23257">
    <property type="entry name" value="SERINE-THREONINE PROTEIN KINASE"/>
    <property type="match status" value="1"/>
</dbReference>